<feature type="domain" description="Ammonium transporter AmtB-like" evidence="12">
    <location>
        <begin position="46"/>
        <end position="443"/>
    </location>
</feature>
<dbReference type="PANTHER" id="PTHR43029">
    <property type="entry name" value="AMMONIUM TRANSPORTER MEP2"/>
    <property type="match status" value="1"/>
</dbReference>
<dbReference type="InterPro" id="IPR001905">
    <property type="entry name" value="Ammonium_transpt"/>
</dbReference>
<dbReference type="EMBL" id="OUNR01000003">
    <property type="protein sequence ID" value="SPP64253.1"/>
    <property type="molecule type" value="Genomic_DNA"/>
</dbReference>
<evidence type="ECO:0000256" key="7">
    <source>
        <dbReference type="ARBA" id="ARBA00023136"/>
    </source>
</evidence>
<feature type="transmembrane region" description="Helical" evidence="10">
    <location>
        <begin position="233"/>
        <end position="254"/>
    </location>
</feature>
<dbReference type="InParanoid" id="A0A0K2GXH1"/>
<keyword evidence="5 10" id="KW-0812">Transmembrane</keyword>
<dbReference type="FunCoup" id="A0A0K2GXH1">
    <property type="interactions" value="257"/>
</dbReference>
<evidence type="ECO:0000313" key="13">
    <source>
        <dbReference type="EMBL" id="ALA66363.1"/>
    </source>
</evidence>
<evidence type="ECO:0000256" key="4">
    <source>
        <dbReference type="ARBA" id="ARBA00022475"/>
    </source>
</evidence>
<keyword evidence="3 10" id="KW-0813">Transport</keyword>
<evidence type="ECO:0000313" key="15">
    <source>
        <dbReference type="Proteomes" id="UP000248168"/>
    </source>
</evidence>
<gene>
    <name evidence="13" type="primary">amtB</name>
    <name evidence="14" type="ORF">NITLEN_110019</name>
    <name evidence="13" type="ORF">NITLEN_v1_110019</name>
</gene>
<dbReference type="PROSITE" id="PS01219">
    <property type="entry name" value="AMMONIUM_TRANSP"/>
    <property type="match status" value="1"/>
</dbReference>
<evidence type="ECO:0000256" key="3">
    <source>
        <dbReference type="ARBA" id="ARBA00022448"/>
    </source>
</evidence>
<sequence>MVAWTIAAVMLGALAAGAGSVVSAQDTAAVVGSAAPVLKIDTGDTAWVLMSSALVLAMTIPGLALFYGGLVRSKNILGTIMQSLIILSLVSLIWIFFGYSLAFGPDKGGVIGGLDWVGLNGVGSDPHPVYGPTIPHQVFMLFQLMFAAITPALITGAFAERMRFSALLLFAALWSVVIYAPVAHWIWGGGWLGKMGALDFAGGAVVHISSGVSALVCAIVLGKRKGYGTDYMAPHNLPFTLLGTGLLWFGWFGFNAGSALGANGLAGSAFLATHAAGATGALVWMCTEWMHRGKPTVLGVASGAVAGLATVTPSAGYVGPMSAIAIGVFAGVSCYFAVVWKGRMGYDDSLDVVGIHGVGGVFGVLATGLFASKAINAAGADGLFYGNAAQFGIQAVMVVAVAAFSVVGTWLILKVVDASVGLRVSPEDESTGLDLSQHDERAYS</sequence>
<organism evidence="13">
    <name type="scientific">Nitrospira lenta</name>
    <dbReference type="NCBI Taxonomy" id="1436998"/>
    <lineage>
        <taxon>Bacteria</taxon>
        <taxon>Pseudomonadati</taxon>
        <taxon>Nitrospirota</taxon>
        <taxon>Nitrospiria</taxon>
        <taxon>Nitrospirales</taxon>
        <taxon>Nitrospiraceae</taxon>
        <taxon>Nitrospira</taxon>
    </lineage>
</organism>
<dbReference type="OrthoDB" id="9814202at2"/>
<feature type="transmembrane region" description="Helical" evidence="10">
    <location>
        <begin position="200"/>
        <end position="221"/>
    </location>
</feature>
<reference evidence="13" key="1">
    <citation type="journal article" date="2015" name="Proc. Natl. Acad. Sci. U.S.A.">
        <title>Expanded metabolic versatility of ubiquitous nitrite-oxidizing bacteria from the genus Nitrospira.</title>
        <authorList>
            <person name="Koch H."/>
            <person name="Lucker S."/>
            <person name="Albertsen M."/>
            <person name="Kitzinger K."/>
            <person name="Herbold C."/>
            <person name="Spieck E."/>
            <person name="Nielsen P.H."/>
            <person name="Wagner M."/>
            <person name="Daims H."/>
        </authorList>
    </citation>
    <scope>NUCLEOTIDE SEQUENCE</scope>
    <source>
        <strain evidence="13">BS10</strain>
    </source>
</reference>
<evidence type="ECO:0000313" key="14">
    <source>
        <dbReference type="EMBL" id="SPP64253.1"/>
    </source>
</evidence>
<dbReference type="InterPro" id="IPR024041">
    <property type="entry name" value="NH4_transpt_AmtB-like_dom"/>
</dbReference>
<dbReference type="EMBL" id="KR873370">
    <property type="protein sequence ID" value="ALA66363.1"/>
    <property type="molecule type" value="Genomic_DNA"/>
</dbReference>
<comment type="subcellular location">
    <subcellularLocation>
        <location evidence="1 10">Cell membrane</location>
        <topology evidence="1 10">Multi-pass membrane protein</topology>
    </subcellularLocation>
</comment>
<reference evidence="14" key="2">
    <citation type="submission" date="2018-04" db="EMBL/GenBank/DDBJ databases">
        <authorList>
            <person name="Go L.Y."/>
            <person name="Mitchell J.A."/>
        </authorList>
    </citation>
    <scope>NUCLEOTIDE SEQUENCE [LARGE SCALE GENOMIC DNA]</scope>
    <source>
        <strain evidence="14">N. lenta BS10</strain>
    </source>
</reference>
<dbReference type="InterPro" id="IPR018047">
    <property type="entry name" value="Ammonium_transpt_CS"/>
</dbReference>
<dbReference type="PANTHER" id="PTHR43029:SF10">
    <property type="entry name" value="AMMONIUM TRANSPORTER MEP2"/>
    <property type="match status" value="1"/>
</dbReference>
<dbReference type="FunFam" id="1.10.3430.10:FF:000007">
    <property type="entry name" value="Ammonium transporter"/>
    <property type="match status" value="1"/>
</dbReference>
<dbReference type="NCBIfam" id="TIGR00836">
    <property type="entry name" value="amt"/>
    <property type="match status" value="1"/>
</dbReference>
<feature type="transmembrane region" description="Helical" evidence="10">
    <location>
        <begin position="76"/>
        <end position="97"/>
    </location>
</feature>
<dbReference type="Gene3D" id="1.10.3430.10">
    <property type="entry name" value="Ammonium transporter AmtB like domains"/>
    <property type="match status" value="1"/>
</dbReference>
<evidence type="ECO:0000256" key="2">
    <source>
        <dbReference type="ARBA" id="ARBA00005887"/>
    </source>
</evidence>
<keyword evidence="15" id="KW-1185">Reference proteome</keyword>
<accession>A0A0K2GXH1</accession>
<dbReference type="RefSeq" id="WP_121988671.1">
    <property type="nucleotide sequence ID" value="NZ_OUNR01000003.1"/>
</dbReference>
<dbReference type="Proteomes" id="UP000248168">
    <property type="component" value="Unassembled WGS sequence"/>
</dbReference>
<name>A0A0K2GXH1_9BACT</name>
<keyword evidence="6 10" id="KW-1133">Transmembrane helix</keyword>
<dbReference type="GO" id="GO:0008519">
    <property type="term" value="F:ammonium channel activity"/>
    <property type="evidence" value="ECO:0007669"/>
    <property type="project" value="InterPro"/>
</dbReference>
<keyword evidence="8 10" id="KW-0924">Ammonia transport</keyword>
<feature type="transmembrane region" description="Helical" evidence="10">
    <location>
        <begin position="352"/>
        <end position="371"/>
    </location>
</feature>
<feature type="transmembrane region" description="Helical" evidence="10">
    <location>
        <begin position="260"/>
        <end position="284"/>
    </location>
</feature>
<keyword evidence="11" id="KW-0732">Signal</keyword>
<evidence type="ECO:0000256" key="10">
    <source>
        <dbReference type="RuleBase" id="RU362002"/>
    </source>
</evidence>
<evidence type="ECO:0000256" key="9">
    <source>
        <dbReference type="ARBA" id="ARBA00050025"/>
    </source>
</evidence>
<feature type="transmembrane region" description="Helical" evidence="10">
    <location>
        <begin position="321"/>
        <end position="340"/>
    </location>
</feature>
<dbReference type="GO" id="GO:0005886">
    <property type="term" value="C:plasma membrane"/>
    <property type="evidence" value="ECO:0007669"/>
    <property type="project" value="UniProtKB-SubCell"/>
</dbReference>
<evidence type="ECO:0000256" key="8">
    <source>
        <dbReference type="ARBA" id="ARBA00023177"/>
    </source>
</evidence>
<feature type="transmembrane region" description="Helical" evidence="10">
    <location>
        <begin position="48"/>
        <end position="69"/>
    </location>
</feature>
<reference evidence="15" key="3">
    <citation type="submission" date="2018-04" db="EMBL/GenBank/DDBJ databases">
        <authorList>
            <person name="Lucker S."/>
            <person name="Sakoula D."/>
        </authorList>
    </citation>
    <scope>NUCLEOTIDE SEQUENCE [LARGE SCALE GENOMIC DNA]</scope>
</reference>
<feature type="transmembrane region" description="Helical" evidence="10">
    <location>
        <begin position="166"/>
        <end position="188"/>
    </location>
</feature>
<evidence type="ECO:0000259" key="12">
    <source>
        <dbReference type="Pfam" id="PF00909"/>
    </source>
</evidence>
<keyword evidence="4" id="KW-1003">Cell membrane</keyword>
<dbReference type="AlphaFoldDB" id="A0A0K2GXH1"/>
<dbReference type="SUPFAM" id="SSF111352">
    <property type="entry name" value="Ammonium transporter"/>
    <property type="match status" value="1"/>
</dbReference>
<keyword evidence="7 10" id="KW-0472">Membrane</keyword>
<feature type="transmembrane region" description="Helical" evidence="10">
    <location>
        <begin position="296"/>
        <end position="315"/>
    </location>
</feature>
<protein>
    <recommendedName>
        <fullName evidence="9 10">Ammonium transporter</fullName>
    </recommendedName>
</protein>
<proteinExistence type="inferred from homology"/>
<evidence type="ECO:0000256" key="1">
    <source>
        <dbReference type="ARBA" id="ARBA00004651"/>
    </source>
</evidence>
<feature type="chain" id="PRO_5033718873" description="Ammonium transporter" evidence="11">
    <location>
        <begin position="25"/>
        <end position="444"/>
    </location>
</feature>
<comment type="similarity">
    <text evidence="2 10">Belongs to the ammonia transporter channel (TC 1.A.11.2) family.</text>
</comment>
<evidence type="ECO:0000256" key="6">
    <source>
        <dbReference type="ARBA" id="ARBA00022989"/>
    </source>
</evidence>
<dbReference type="Pfam" id="PF00909">
    <property type="entry name" value="Ammonium_transp"/>
    <property type="match status" value="1"/>
</dbReference>
<dbReference type="InterPro" id="IPR029020">
    <property type="entry name" value="Ammonium/urea_transptr"/>
</dbReference>
<feature type="signal peptide" evidence="11">
    <location>
        <begin position="1"/>
        <end position="24"/>
    </location>
</feature>
<evidence type="ECO:0000256" key="5">
    <source>
        <dbReference type="ARBA" id="ARBA00022692"/>
    </source>
</evidence>
<feature type="transmembrane region" description="Helical" evidence="10">
    <location>
        <begin position="391"/>
        <end position="413"/>
    </location>
</feature>
<feature type="transmembrane region" description="Helical" evidence="10">
    <location>
        <begin position="138"/>
        <end position="159"/>
    </location>
</feature>
<evidence type="ECO:0000256" key="11">
    <source>
        <dbReference type="SAM" id="SignalP"/>
    </source>
</evidence>